<protein>
    <recommendedName>
        <fullName evidence="5">PHD-type domain-containing protein</fullName>
    </recommendedName>
</protein>
<evidence type="ECO:0000259" key="5">
    <source>
        <dbReference type="Pfam" id="PF00628"/>
    </source>
</evidence>
<keyword evidence="2" id="KW-0863">Zinc-finger</keyword>
<dbReference type="InterPro" id="IPR011011">
    <property type="entry name" value="Znf_FYVE_PHD"/>
</dbReference>
<name>A0ABQ9HPH6_9NEOP</name>
<evidence type="ECO:0000256" key="2">
    <source>
        <dbReference type="ARBA" id="ARBA00022771"/>
    </source>
</evidence>
<feature type="domain" description="PHD-type" evidence="5">
    <location>
        <begin position="44"/>
        <end position="75"/>
    </location>
</feature>
<accession>A0ABQ9HPH6</accession>
<evidence type="ECO:0000313" key="6">
    <source>
        <dbReference type="EMBL" id="KAJ8886190.1"/>
    </source>
</evidence>
<keyword evidence="7" id="KW-1185">Reference proteome</keyword>
<evidence type="ECO:0000256" key="3">
    <source>
        <dbReference type="ARBA" id="ARBA00022833"/>
    </source>
</evidence>
<evidence type="ECO:0000313" key="7">
    <source>
        <dbReference type="Proteomes" id="UP001159363"/>
    </source>
</evidence>
<dbReference type="Proteomes" id="UP001159363">
    <property type="component" value="Chromosome X"/>
</dbReference>
<dbReference type="SUPFAM" id="SSF57903">
    <property type="entry name" value="FYVE/PHD zinc finger"/>
    <property type="match status" value="1"/>
</dbReference>
<organism evidence="6 7">
    <name type="scientific">Dryococelus australis</name>
    <dbReference type="NCBI Taxonomy" id="614101"/>
    <lineage>
        <taxon>Eukaryota</taxon>
        <taxon>Metazoa</taxon>
        <taxon>Ecdysozoa</taxon>
        <taxon>Arthropoda</taxon>
        <taxon>Hexapoda</taxon>
        <taxon>Insecta</taxon>
        <taxon>Pterygota</taxon>
        <taxon>Neoptera</taxon>
        <taxon>Polyneoptera</taxon>
        <taxon>Phasmatodea</taxon>
        <taxon>Verophasmatodea</taxon>
        <taxon>Anareolatae</taxon>
        <taxon>Phasmatidae</taxon>
        <taxon>Eurycanthinae</taxon>
        <taxon>Dryococelus</taxon>
    </lineage>
</organism>
<proteinExistence type="predicted"/>
<dbReference type="InterPro" id="IPR019787">
    <property type="entry name" value="Znf_PHD-finger"/>
</dbReference>
<dbReference type="EMBL" id="JARBHB010000004">
    <property type="protein sequence ID" value="KAJ8886190.1"/>
    <property type="molecule type" value="Genomic_DNA"/>
</dbReference>
<comment type="caution">
    <text evidence="6">The sequence shown here is derived from an EMBL/GenBank/DDBJ whole genome shotgun (WGS) entry which is preliminary data.</text>
</comment>
<gene>
    <name evidence="6" type="ORF">PR048_012399</name>
</gene>
<keyword evidence="3" id="KW-0862">Zinc</keyword>
<evidence type="ECO:0000256" key="1">
    <source>
        <dbReference type="ARBA" id="ARBA00022723"/>
    </source>
</evidence>
<dbReference type="InterPro" id="IPR013083">
    <property type="entry name" value="Znf_RING/FYVE/PHD"/>
</dbReference>
<feature type="region of interest" description="Disordered" evidence="4">
    <location>
        <begin position="1"/>
        <end position="29"/>
    </location>
</feature>
<feature type="non-terminal residue" evidence="6">
    <location>
        <position position="83"/>
    </location>
</feature>
<dbReference type="Pfam" id="PF00628">
    <property type="entry name" value="PHD"/>
    <property type="match status" value="1"/>
</dbReference>
<dbReference type="Gene3D" id="3.30.40.10">
    <property type="entry name" value="Zinc/RING finger domain, C3HC4 (zinc finger)"/>
    <property type="match status" value="1"/>
</dbReference>
<sequence length="83" mass="9592">MLSPLPKPTEKKMNARKRSSSMEPQKKRTKFALSRLNDKETTVCILCGEDFEEDWIQCKDCGGWVHEECASANETDPFYHSDH</sequence>
<evidence type="ECO:0000256" key="4">
    <source>
        <dbReference type="SAM" id="MobiDB-lite"/>
    </source>
</evidence>
<reference evidence="6 7" key="1">
    <citation type="submission" date="2023-02" db="EMBL/GenBank/DDBJ databases">
        <title>LHISI_Scaffold_Assembly.</title>
        <authorList>
            <person name="Stuart O.P."/>
            <person name="Cleave R."/>
            <person name="Magrath M.J.L."/>
            <person name="Mikheyev A.S."/>
        </authorList>
    </citation>
    <scope>NUCLEOTIDE SEQUENCE [LARGE SCALE GENOMIC DNA]</scope>
    <source>
        <strain evidence="6">Daus_M_001</strain>
        <tissue evidence="6">Leg muscle</tissue>
    </source>
</reference>
<keyword evidence="1" id="KW-0479">Metal-binding</keyword>